<protein>
    <submittedName>
        <fullName evidence="1">Uncharacterized protein</fullName>
    </submittedName>
</protein>
<gene>
    <name evidence="1" type="ORF">BV25DRAFT_1818259</name>
</gene>
<keyword evidence="2" id="KW-1185">Reference proteome</keyword>
<dbReference type="EMBL" id="MU277187">
    <property type="protein sequence ID" value="KAI0069266.1"/>
    <property type="molecule type" value="Genomic_DNA"/>
</dbReference>
<organism evidence="1 2">
    <name type="scientific">Artomyces pyxidatus</name>
    <dbReference type="NCBI Taxonomy" id="48021"/>
    <lineage>
        <taxon>Eukaryota</taxon>
        <taxon>Fungi</taxon>
        <taxon>Dikarya</taxon>
        <taxon>Basidiomycota</taxon>
        <taxon>Agaricomycotina</taxon>
        <taxon>Agaricomycetes</taxon>
        <taxon>Russulales</taxon>
        <taxon>Auriscalpiaceae</taxon>
        <taxon>Artomyces</taxon>
    </lineage>
</organism>
<evidence type="ECO:0000313" key="1">
    <source>
        <dbReference type="EMBL" id="KAI0069266.1"/>
    </source>
</evidence>
<comment type="caution">
    <text evidence="1">The sequence shown here is derived from an EMBL/GenBank/DDBJ whole genome shotgun (WGS) entry which is preliminary data.</text>
</comment>
<sequence>MFRFTAAFAVVLAASSVCVYALPAPSRVALAFTDSGEYGANACLGGLITALMDNGNHVNRELIRLAQHACNSESTLAAAFTKRSPQSDSSGHSGSDSSGGHDQTHVGTVSSTHTSGHSTHVSKRSSLNRSSKSGSDSSGGKDQTHVGTVSSTHTSGHSTHVSRQPDAGALVERAPQSNSSSNSGSDSSGGNGGEDSSSPSGGDSSGGSGGQTHVGGGGGTGTGTGGGGSTHVG</sequence>
<reference evidence="1" key="2">
    <citation type="journal article" date="2022" name="New Phytol.">
        <title>Evolutionary transition to the ectomycorrhizal habit in the genomes of a hyperdiverse lineage of mushroom-forming fungi.</title>
        <authorList>
            <person name="Looney B."/>
            <person name="Miyauchi S."/>
            <person name="Morin E."/>
            <person name="Drula E."/>
            <person name="Courty P.E."/>
            <person name="Kohler A."/>
            <person name="Kuo A."/>
            <person name="LaButti K."/>
            <person name="Pangilinan J."/>
            <person name="Lipzen A."/>
            <person name="Riley R."/>
            <person name="Andreopoulos W."/>
            <person name="He G."/>
            <person name="Johnson J."/>
            <person name="Nolan M."/>
            <person name="Tritt A."/>
            <person name="Barry K.W."/>
            <person name="Grigoriev I.V."/>
            <person name="Nagy L.G."/>
            <person name="Hibbett D."/>
            <person name="Henrissat B."/>
            <person name="Matheny P.B."/>
            <person name="Labbe J."/>
            <person name="Martin F.M."/>
        </authorList>
    </citation>
    <scope>NUCLEOTIDE SEQUENCE</scope>
    <source>
        <strain evidence="1">HHB10654</strain>
    </source>
</reference>
<accession>A0ACB8TLF2</accession>
<evidence type="ECO:0000313" key="2">
    <source>
        <dbReference type="Proteomes" id="UP000814140"/>
    </source>
</evidence>
<dbReference type="Proteomes" id="UP000814140">
    <property type="component" value="Unassembled WGS sequence"/>
</dbReference>
<name>A0ACB8TLF2_9AGAM</name>
<reference evidence="1" key="1">
    <citation type="submission" date="2021-03" db="EMBL/GenBank/DDBJ databases">
        <authorList>
            <consortium name="DOE Joint Genome Institute"/>
            <person name="Ahrendt S."/>
            <person name="Looney B.P."/>
            <person name="Miyauchi S."/>
            <person name="Morin E."/>
            <person name="Drula E."/>
            <person name="Courty P.E."/>
            <person name="Chicoki N."/>
            <person name="Fauchery L."/>
            <person name="Kohler A."/>
            <person name="Kuo A."/>
            <person name="Labutti K."/>
            <person name="Pangilinan J."/>
            <person name="Lipzen A."/>
            <person name="Riley R."/>
            <person name="Andreopoulos W."/>
            <person name="He G."/>
            <person name="Johnson J."/>
            <person name="Barry K.W."/>
            <person name="Grigoriev I.V."/>
            <person name="Nagy L."/>
            <person name="Hibbett D."/>
            <person name="Henrissat B."/>
            <person name="Matheny P.B."/>
            <person name="Labbe J."/>
            <person name="Martin F."/>
        </authorList>
    </citation>
    <scope>NUCLEOTIDE SEQUENCE</scope>
    <source>
        <strain evidence="1">HHB10654</strain>
    </source>
</reference>
<proteinExistence type="predicted"/>